<organism evidence="2 3">
    <name type="scientific">Pseudonocardia adelaidensis</name>
    <dbReference type="NCBI Taxonomy" id="648754"/>
    <lineage>
        <taxon>Bacteria</taxon>
        <taxon>Bacillati</taxon>
        <taxon>Actinomycetota</taxon>
        <taxon>Actinomycetes</taxon>
        <taxon>Pseudonocardiales</taxon>
        <taxon>Pseudonocardiaceae</taxon>
        <taxon>Pseudonocardia</taxon>
    </lineage>
</organism>
<evidence type="ECO:0000313" key="2">
    <source>
        <dbReference type="EMBL" id="GAA5118943.1"/>
    </source>
</evidence>
<dbReference type="EMBL" id="BAABJO010000007">
    <property type="protein sequence ID" value="GAA5118943.1"/>
    <property type="molecule type" value="Genomic_DNA"/>
</dbReference>
<accession>A0ABP9NM13</accession>
<sequence length="105" mass="11364">MHREKGNDALDAWSQHQSLPTDVYCKGSDNIDCAVPRRSPSSHSSPSALPAIKFLLSLPGQLGYVDERGTRHAADTTKTVRQRRDPVETPLSASRGTAGMSLCSD</sequence>
<name>A0ABP9NM13_9PSEU</name>
<proteinExistence type="predicted"/>
<reference evidence="3" key="1">
    <citation type="journal article" date="2019" name="Int. J. Syst. Evol. Microbiol.">
        <title>The Global Catalogue of Microorganisms (GCM) 10K type strain sequencing project: providing services to taxonomists for standard genome sequencing and annotation.</title>
        <authorList>
            <consortium name="The Broad Institute Genomics Platform"/>
            <consortium name="The Broad Institute Genome Sequencing Center for Infectious Disease"/>
            <person name="Wu L."/>
            <person name="Ma J."/>
        </authorList>
    </citation>
    <scope>NUCLEOTIDE SEQUENCE [LARGE SCALE GENOMIC DNA]</scope>
    <source>
        <strain evidence="3">JCM 18302</strain>
    </source>
</reference>
<comment type="caution">
    <text evidence="2">The sequence shown here is derived from an EMBL/GenBank/DDBJ whole genome shotgun (WGS) entry which is preliminary data.</text>
</comment>
<feature type="region of interest" description="Disordered" evidence="1">
    <location>
        <begin position="68"/>
        <end position="105"/>
    </location>
</feature>
<keyword evidence="3" id="KW-1185">Reference proteome</keyword>
<gene>
    <name evidence="2" type="ORF">GCM10023320_23850</name>
</gene>
<evidence type="ECO:0000256" key="1">
    <source>
        <dbReference type="SAM" id="MobiDB-lite"/>
    </source>
</evidence>
<protein>
    <submittedName>
        <fullName evidence="2">Uncharacterized protein</fullName>
    </submittedName>
</protein>
<evidence type="ECO:0000313" key="3">
    <source>
        <dbReference type="Proteomes" id="UP001500804"/>
    </source>
</evidence>
<dbReference type="Proteomes" id="UP001500804">
    <property type="component" value="Unassembled WGS sequence"/>
</dbReference>